<dbReference type="RefSeq" id="WP_077930437.1">
    <property type="nucleotide sequence ID" value="NZ_CP014687.1"/>
</dbReference>
<keyword evidence="1" id="KW-0472">Membrane</keyword>
<reference evidence="2 3" key="1">
    <citation type="submission" date="2016-03" db="EMBL/GenBank/DDBJ databases">
        <title>Acetic acid bacteria sequencing.</title>
        <authorList>
            <person name="Brandt J."/>
            <person name="Jakob F."/>
            <person name="Vogel R.F."/>
        </authorList>
    </citation>
    <scope>NUCLEOTIDE SEQUENCE [LARGE SCALE GENOMIC DNA]</scope>
    <source>
        <strain evidence="2 3">TMW2.1084</strain>
    </source>
</reference>
<keyword evidence="1" id="KW-0812">Transmembrane</keyword>
<evidence type="ECO:0000313" key="2">
    <source>
        <dbReference type="EMBL" id="AQT04570.1"/>
    </source>
</evidence>
<evidence type="ECO:0000313" key="3">
    <source>
        <dbReference type="Proteomes" id="UP000189055"/>
    </source>
</evidence>
<dbReference type="Proteomes" id="UP000189055">
    <property type="component" value="Chromosome"/>
</dbReference>
<sequence>MINPLEEIILLISLAGAFITIPVLLILGLTLTIREILFYCNTRTKMAGLVFIALLYLWGLFSYAVMIFVFEQFGESMFSAVIP</sequence>
<organism evidence="2 3">
    <name type="scientific">Acetobacter persici</name>
    <dbReference type="NCBI Taxonomy" id="1076596"/>
    <lineage>
        <taxon>Bacteria</taxon>
        <taxon>Pseudomonadati</taxon>
        <taxon>Pseudomonadota</taxon>
        <taxon>Alphaproteobacteria</taxon>
        <taxon>Acetobacterales</taxon>
        <taxon>Acetobacteraceae</taxon>
        <taxon>Acetobacter</taxon>
    </lineage>
</organism>
<feature type="transmembrane region" description="Helical" evidence="1">
    <location>
        <begin position="12"/>
        <end position="34"/>
    </location>
</feature>
<evidence type="ECO:0000256" key="1">
    <source>
        <dbReference type="SAM" id="Phobius"/>
    </source>
</evidence>
<feature type="transmembrane region" description="Helical" evidence="1">
    <location>
        <begin position="46"/>
        <end position="70"/>
    </location>
</feature>
<gene>
    <name evidence="2" type="ORF">A0U91_05930</name>
</gene>
<keyword evidence="1" id="KW-1133">Transmembrane helix</keyword>
<name>A0A1U9LE46_9PROT</name>
<accession>A0A1U9LE46</accession>
<dbReference type="EMBL" id="CP014687">
    <property type="protein sequence ID" value="AQT04570.1"/>
    <property type="molecule type" value="Genomic_DNA"/>
</dbReference>
<proteinExistence type="predicted"/>
<dbReference type="AlphaFoldDB" id="A0A1U9LE46"/>
<dbReference type="KEGG" id="aper:A0U91_05930"/>
<protein>
    <submittedName>
        <fullName evidence="2">Uncharacterized protein</fullName>
    </submittedName>
</protein>